<accession>A0ABP8CJJ4</accession>
<protein>
    <recommendedName>
        <fullName evidence="4">Lipocalin-like domain-containing protein</fullName>
    </recommendedName>
</protein>
<dbReference type="EMBL" id="BAABCB010000002">
    <property type="protein sequence ID" value="GAA4240097.1"/>
    <property type="molecule type" value="Genomic_DNA"/>
</dbReference>
<dbReference type="Proteomes" id="UP001501682">
    <property type="component" value="Unassembled WGS sequence"/>
</dbReference>
<reference evidence="3" key="1">
    <citation type="journal article" date="2019" name="Int. J. Syst. Evol. Microbiol.">
        <title>The Global Catalogue of Microorganisms (GCM) 10K type strain sequencing project: providing services to taxonomists for standard genome sequencing and annotation.</title>
        <authorList>
            <consortium name="The Broad Institute Genomics Platform"/>
            <consortium name="The Broad Institute Genome Sequencing Center for Infectious Disease"/>
            <person name="Wu L."/>
            <person name="Ma J."/>
        </authorList>
    </citation>
    <scope>NUCLEOTIDE SEQUENCE [LARGE SCALE GENOMIC DNA]</scope>
    <source>
        <strain evidence="3">JCM 17633</strain>
    </source>
</reference>
<dbReference type="PROSITE" id="PS51257">
    <property type="entry name" value="PROKAR_LIPOPROTEIN"/>
    <property type="match status" value="1"/>
</dbReference>
<sequence>MNKINKYILLLAVVFSFSCSSDDDNSNDGGSSVLGTYTLDSLVPSSTIDADANGTFTTEDIIDLINCDFKIVLTDNTITINMDDFSVYQPATVSSGPEGVELDLELVECQSYTESGTYTVEDGSLISTIDDEQNILAISGNEITLIYTSYFHTSADSGNDTSVQFTAKFSK</sequence>
<organism evidence="2 3">
    <name type="scientific">Winogradskyella damuponensis</name>
    <dbReference type="NCBI Taxonomy" id="943939"/>
    <lineage>
        <taxon>Bacteria</taxon>
        <taxon>Pseudomonadati</taxon>
        <taxon>Bacteroidota</taxon>
        <taxon>Flavobacteriia</taxon>
        <taxon>Flavobacteriales</taxon>
        <taxon>Flavobacteriaceae</taxon>
        <taxon>Winogradskyella</taxon>
    </lineage>
</organism>
<evidence type="ECO:0008006" key="4">
    <source>
        <dbReference type="Google" id="ProtNLM"/>
    </source>
</evidence>
<feature type="signal peptide" evidence="1">
    <location>
        <begin position="1"/>
        <end position="21"/>
    </location>
</feature>
<evidence type="ECO:0000313" key="2">
    <source>
        <dbReference type="EMBL" id="GAA4240097.1"/>
    </source>
</evidence>
<comment type="caution">
    <text evidence="2">The sequence shown here is derived from an EMBL/GenBank/DDBJ whole genome shotgun (WGS) entry which is preliminary data.</text>
</comment>
<keyword evidence="1" id="KW-0732">Signal</keyword>
<proteinExistence type="predicted"/>
<evidence type="ECO:0000256" key="1">
    <source>
        <dbReference type="SAM" id="SignalP"/>
    </source>
</evidence>
<name>A0ABP8CJJ4_9FLAO</name>
<dbReference type="RefSeq" id="WP_344711849.1">
    <property type="nucleotide sequence ID" value="NZ_BAABCB010000002.1"/>
</dbReference>
<evidence type="ECO:0000313" key="3">
    <source>
        <dbReference type="Proteomes" id="UP001501682"/>
    </source>
</evidence>
<gene>
    <name evidence="2" type="ORF">GCM10022292_01120</name>
</gene>
<feature type="chain" id="PRO_5046217960" description="Lipocalin-like domain-containing protein" evidence="1">
    <location>
        <begin position="22"/>
        <end position="171"/>
    </location>
</feature>
<keyword evidence="3" id="KW-1185">Reference proteome</keyword>